<evidence type="ECO:0000256" key="2">
    <source>
        <dbReference type="ARBA" id="ARBA00022618"/>
    </source>
</evidence>
<dbReference type="PANTHER" id="PTHR12558:SF10">
    <property type="entry name" value="CELL DIVISION CYCLE PROTEIN 23 HOMOLOG"/>
    <property type="match status" value="1"/>
</dbReference>
<evidence type="ECO:0000256" key="1">
    <source>
        <dbReference type="ARBA" id="ARBA00004906"/>
    </source>
</evidence>
<keyword evidence="3" id="KW-0677">Repeat</keyword>
<evidence type="ECO:0000256" key="4">
    <source>
        <dbReference type="ARBA" id="ARBA00022776"/>
    </source>
</evidence>
<dbReference type="SMART" id="SM00028">
    <property type="entry name" value="TPR"/>
    <property type="match status" value="8"/>
</dbReference>
<keyword evidence="5" id="KW-0833">Ubl conjugation pathway</keyword>
<evidence type="ECO:0000259" key="11">
    <source>
        <dbReference type="Pfam" id="PF04049"/>
    </source>
</evidence>
<evidence type="ECO:0000256" key="5">
    <source>
        <dbReference type="ARBA" id="ARBA00022786"/>
    </source>
</evidence>
<dbReference type="GO" id="GO:0031145">
    <property type="term" value="P:anaphase-promoting complex-dependent catabolic process"/>
    <property type="evidence" value="ECO:0000318"/>
    <property type="project" value="GO_Central"/>
</dbReference>
<dbReference type="PROSITE" id="PS50005">
    <property type="entry name" value="TPR"/>
    <property type="match status" value="2"/>
</dbReference>
<accession>A7RZ67</accession>
<dbReference type="InterPro" id="IPR019734">
    <property type="entry name" value="TPR_rpt"/>
</dbReference>
<feature type="repeat" description="TPR" evidence="10">
    <location>
        <begin position="308"/>
        <end position="341"/>
    </location>
</feature>
<dbReference type="SUPFAM" id="SSF48452">
    <property type="entry name" value="TPR-like"/>
    <property type="match status" value="1"/>
</dbReference>
<sequence length="583" mass="66835">MAAMSSISIAEIKRDLLYASKECSDRGLVHSAKWSAELSFSLPSFQMSNHLPQTDYSDPQFVQEYDAYCWAKTLLDCKEYDRAAFFLESCKSHKAYFLYAYAKYLSGAKHQQEEIVDVIGPQETVRNKALVPLRIELSKRHKELDGFGLYLYGLVLKKLDLKKDALAVLEEAVNAEPLHWGGWLELASLCTSKDMLQNLKLPGHWMQEFFVAHVALEVQTSDDSIQQYANLSAAGFGESYYILLQTALANYQARDFDAAVGVFAKLQKKDPYSLEQIDTYSNILYVKEMKPELNHLAHHACQVDKYCEETCCVIGNYYSLQGLHEKAIVYFQRALKLNRQYTSAWTLMGHEFMELKNPTAAIESYRKAVDINCRDYRAWYGLGQTYEILKMPFYCLYYYQQAQKLRPNDSRMLVALGDCYEKLEKLQEAKKSFFRAISVGDLEGIAVIKLARLHDQLHEEDDAAKYYLRYIEQTEMIGVVSTEELCIAYTFVARYYLKKKKLMEAEVYAHKCCEYNESREEGKSLLKEIALSRSRGECVSVDEMYSHELSIGHLAEEAMQPAAMTPGDVSPINLNFSIPQEGP</sequence>
<evidence type="ECO:0000256" key="3">
    <source>
        <dbReference type="ARBA" id="ARBA00022737"/>
    </source>
</evidence>
<dbReference type="KEGG" id="nve:5515092"/>
<dbReference type="PANTHER" id="PTHR12558">
    <property type="entry name" value="CELL DIVISION CYCLE 16,23,27"/>
    <property type="match status" value="1"/>
</dbReference>
<dbReference type="InterPro" id="IPR007192">
    <property type="entry name" value="APC8"/>
</dbReference>
<dbReference type="FunFam" id="1.25.40.10:FF:000093">
    <property type="entry name" value="cell division cycle protein 23 homolog"/>
    <property type="match status" value="1"/>
</dbReference>
<proteinExistence type="inferred from homology"/>
<dbReference type="InParanoid" id="A7RZ67"/>
<dbReference type="Pfam" id="PF00515">
    <property type="entry name" value="TPR_1"/>
    <property type="match status" value="1"/>
</dbReference>
<keyword evidence="2" id="KW-0132">Cell division</keyword>
<protein>
    <recommendedName>
        <fullName evidence="9">Cyclosome subunit 8</fullName>
    </recommendedName>
</protein>
<feature type="domain" description="Cdc23" evidence="11">
    <location>
        <begin position="11"/>
        <end position="247"/>
    </location>
</feature>
<evidence type="ECO:0000256" key="6">
    <source>
        <dbReference type="ARBA" id="ARBA00022803"/>
    </source>
</evidence>
<dbReference type="InterPro" id="IPR011990">
    <property type="entry name" value="TPR-like_helical_dom_sf"/>
</dbReference>
<name>A7RZ67_NEMVE</name>
<evidence type="ECO:0000256" key="8">
    <source>
        <dbReference type="ARBA" id="ARBA00061138"/>
    </source>
</evidence>
<dbReference type="OrthoDB" id="10262026at2759"/>
<evidence type="ECO:0000313" key="13">
    <source>
        <dbReference type="Proteomes" id="UP000001593"/>
    </source>
</evidence>
<dbReference type="Pfam" id="PF04049">
    <property type="entry name" value="ANAPC8"/>
    <property type="match status" value="1"/>
</dbReference>
<dbReference type="STRING" id="45351.A7RZ67"/>
<dbReference type="eggNOG" id="KOG1155">
    <property type="taxonomic scope" value="Eukaryota"/>
</dbReference>
<reference evidence="12 13" key="1">
    <citation type="journal article" date="2007" name="Science">
        <title>Sea anemone genome reveals ancestral eumetazoan gene repertoire and genomic organization.</title>
        <authorList>
            <person name="Putnam N.H."/>
            <person name="Srivastava M."/>
            <person name="Hellsten U."/>
            <person name="Dirks B."/>
            <person name="Chapman J."/>
            <person name="Salamov A."/>
            <person name="Terry A."/>
            <person name="Shapiro H."/>
            <person name="Lindquist E."/>
            <person name="Kapitonov V.V."/>
            <person name="Jurka J."/>
            <person name="Genikhovich G."/>
            <person name="Grigoriev I.V."/>
            <person name="Lucas S.M."/>
            <person name="Steele R.E."/>
            <person name="Finnerty J.R."/>
            <person name="Technau U."/>
            <person name="Martindale M.Q."/>
            <person name="Rokhsar D.S."/>
        </authorList>
    </citation>
    <scope>NUCLEOTIDE SEQUENCE [LARGE SCALE GENOMIC DNA]</scope>
    <source>
        <strain evidence="13">CH2 X CH6</strain>
    </source>
</reference>
<comment type="pathway">
    <text evidence="1">Protein modification; protein ubiquitination.</text>
</comment>
<dbReference type="HOGENOM" id="CLU_018320_3_0_1"/>
<dbReference type="Gene3D" id="1.25.40.10">
    <property type="entry name" value="Tetratricopeptide repeat domain"/>
    <property type="match status" value="2"/>
</dbReference>
<organism evidence="12 13">
    <name type="scientific">Nematostella vectensis</name>
    <name type="common">Starlet sea anemone</name>
    <dbReference type="NCBI Taxonomy" id="45351"/>
    <lineage>
        <taxon>Eukaryota</taxon>
        <taxon>Metazoa</taxon>
        <taxon>Cnidaria</taxon>
        <taxon>Anthozoa</taxon>
        <taxon>Hexacorallia</taxon>
        <taxon>Actiniaria</taxon>
        <taxon>Edwardsiidae</taxon>
        <taxon>Nematostella</taxon>
    </lineage>
</organism>
<evidence type="ECO:0000313" key="12">
    <source>
        <dbReference type="EMBL" id="EDO43232.1"/>
    </source>
</evidence>
<dbReference type="OMA" id="ERCLYHS"/>
<evidence type="ECO:0000256" key="7">
    <source>
        <dbReference type="ARBA" id="ARBA00023306"/>
    </source>
</evidence>
<gene>
    <name evidence="12" type="ORF">NEMVEDRAFT_v1g204335</name>
</gene>
<evidence type="ECO:0000256" key="9">
    <source>
        <dbReference type="ARBA" id="ARBA00082695"/>
    </source>
</evidence>
<dbReference type="AlphaFoldDB" id="A7RZ67"/>
<keyword evidence="7" id="KW-0131">Cell cycle</keyword>
<keyword evidence="4" id="KW-0498">Mitosis</keyword>
<keyword evidence="6 10" id="KW-0802">TPR repeat</keyword>
<dbReference type="PhylomeDB" id="A7RZ67"/>
<dbReference type="GO" id="GO:0051301">
    <property type="term" value="P:cell division"/>
    <property type="evidence" value="ECO:0000318"/>
    <property type="project" value="GO_Central"/>
</dbReference>
<keyword evidence="13" id="KW-1185">Reference proteome</keyword>
<dbReference type="Pfam" id="PF13181">
    <property type="entry name" value="TPR_8"/>
    <property type="match status" value="2"/>
</dbReference>
<dbReference type="GO" id="GO:0045842">
    <property type="term" value="P:positive regulation of mitotic metaphase/anaphase transition"/>
    <property type="evidence" value="ECO:0000318"/>
    <property type="project" value="GO_Central"/>
</dbReference>
<dbReference type="EMBL" id="DS469556">
    <property type="protein sequence ID" value="EDO43232.1"/>
    <property type="molecule type" value="Genomic_DNA"/>
</dbReference>
<dbReference type="Proteomes" id="UP000001593">
    <property type="component" value="Unassembled WGS sequence"/>
</dbReference>
<dbReference type="GO" id="GO:0016567">
    <property type="term" value="P:protein ubiquitination"/>
    <property type="evidence" value="ECO:0000318"/>
    <property type="project" value="GO_Central"/>
</dbReference>
<dbReference type="GO" id="GO:0005680">
    <property type="term" value="C:anaphase-promoting complex"/>
    <property type="evidence" value="ECO:0000318"/>
    <property type="project" value="GO_Central"/>
</dbReference>
<evidence type="ECO:0000256" key="10">
    <source>
        <dbReference type="PROSITE-ProRule" id="PRU00339"/>
    </source>
</evidence>
<feature type="repeat" description="TPR" evidence="10">
    <location>
        <begin position="342"/>
        <end position="375"/>
    </location>
</feature>
<comment type="similarity">
    <text evidence="8">Belongs to the APC8/CDC23 family.</text>
</comment>